<protein>
    <submittedName>
        <fullName evidence="1">Uncharacterized protein</fullName>
    </submittedName>
</protein>
<organism evidence="1">
    <name type="scientific">viral metagenome</name>
    <dbReference type="NCBI Taxonomy" id="1070528"/>
    <lineage>
        <taxon>unclassified sequences</taxon>
        <taxon>metagenomes</taxon>
        <taxon>organismal metagenomes</taxon>
    </lineage>
</organism>
<dbReference type="AlphaFoldDB" id="A0A6C0AZ99"/>
<name>A0A6C0AZ99_9ZZZZ</name>
<dbReference type="EMBL" id="MN739042">
    <property type="protein sequence ID" value="QHS85317.1"/>
    <property type="molecule type" value="Genomic_DNA"/>
</dbReference>
<reference evidence="1" key="1">
    <citation type="journal article" date="2020" name="Nature">
        <title>Giant virus diversity and host interactions through global metagenomics.</title>
        <authorList>
            <person name="Schulz F."/>
            <person name="Roux S."/>
            <person name="Paez-Espino D."/>
            <person name="Jungbluth S."/>
            <person name="Walsh D.A."/>
            <person name="Denef V.J."/>
            <person name="McMahon K.D."/>
            <person name="Konstantinidis K.T."/>
            <person name="Eloe-Fadrosh E.A."/>
            <person name="Kyrpides N.C."/>
            <person name="Woyke T."/>
        </authorList>
    </citation>
    <scope>NUCLEOTIDE SEQUENCE</scope>
    <source>
        <strain evidence="1">GVMAG-M-3300009182-78</strain>
    </source>
</reference>
<evidence type="ECO:0000313" key="1">
    <source>
        <dbReference type="EMBL" id="QHS85317.1"/>
    </source>
</evidence>
<sequence length="267" mass="28807">MSCLSPNYNPIPPREWSRFENPCAYSNVDVPNNAAGAYKLAVLKKGNVLQYKKNSANITKMQRYSQIAKGAWVNRTTTWATQSQIYTNPNTNSLRRANYTRIDASTLLPTGLPLTCTAPVIPPNSVLPPINTNGNIGPGSPPIIPPPVPPSGSSSAPLLPLVNPAVEPAPTVIPDGGTLICNISENICTGEIYSETASQFCYPTTDSDVPGPVIFLCYNDGLPTYYPRVRRVFSAGGNKWPQGEKLIFSGNSIVPTNNFANQIVNQN</sequence>
<proteinExistence type="predicted"/>
<accession>A0A6C0AZ99</accession>